<reference evidence="1 2" key="1">
    <citation type="journal article" date="2007" name="Nat. Biotechnol.">
        <title>Complete genome sequence of the myxobacterium Sorangium cellulosum.</title>
        <authorList>
            <person name="Schneiker S."/>
            <person name="Perlova O."/>
            <person name="Kaiser O."/>
            <person name="Gerth K."/>
            <person name="Alici A."/>
            <person name="Altmeyer M.O."/>
            <person name="Bartels D."/>
            <person name="Bekel T."/>
            <person name="Beyer S."/>
            <person name="Bode E."/>
            <person name="Bode H.B."/>
            <person name="Bolten C.J."/>
            <person name="Choudhuri J.V."/>
            <person name="Doss S."/>
            <person name="Elnakady Y.A."/>
            <person name="Frank B."/>
            <person name="Gaigalat L."/>
            <person name="Goesmann A."/>
            <person name="Groeger C."/>
            <person name="Gross F."/>
            <person name="Jelsbak L."/>
            <person name="Jelsbak L."/>
            <person name="Kalinowski J."/>
            <person name="Kegler C."/>
            <person name="Knauber T."/>
            <person name="Konietzny S."/>
            <person name="Kopp M."/>
            <person name="Krause L."/>
            <person name="Krug D."/>
            <person name="Linke B."/>
            <person name="Mahmud T."/>
            <person name="Martinez-Arias R."/>
            <person name="McHardy A.C."/>
            <person name="Merai M."/>
            <person name="Meyer F."/>
            <person name="Mormann S."/>
            <person name="Munoz-Dorado J."/>
            <person name="Perez J."/>
            <person name="Pradella S."/>
            <person name="Rachid S."/>
            <person name="Raddatz G."/>
            <person name="Rosenau F."/>
            <person name="Rueckert C."/>
            <person name="Sasse F."/>
            <person name="Scharfe M."/>
            <person name="Schuster S.C."/>
            <person name="Suen G."/>
            <person name="Treuner-Lange A."/>
            <person name="Velicer G.J."/>
            <person name="Vorholter F.-J."/>
            <person name="Weissman K.J."/>
            <person name="Welch R.D."/>
            <person name="Wenzel S.C."/>
            <person name="Whitworth D.E."/>
            <person name="Wilhelm S."/>
            <person name="Wittmann C."/>
            <person name="Bloecker H."/>
            <person name="Puehler A."/>
            <person name="Mueller R."/>
        </authorList>
    </citation>
    <scope>NUCLEOTIDE SEQUENCE [LARGE SCALE GENOMIC DNA]</scope>
    <source>
        <strain evidence="2">So ce56</strain>
    </source>
</reference>
<protein>
    <submittedName>
        <fullName evidence="1">Uncharacterized protein</fullName>
    </submittedName>
</protein>
<evidence type="ECO:0000313" key="2">
    <source>
        <dbReference type="Proteomes" id="UP000002139"/>
    </source>
</evidence>
<dbReference type="Proteomes" id="UP000002139">
    <property type="component" value="Chromosome"/>
</dbReference>
<evidence type="ECO:0000313" key="1">
    <source>
        <dbReference type="EMBL" id="CAN90375.1"/>
    </source>
</evidence>
<proteinExistence type="predicted"/>
<dbReference type="KEGG" id="scl:sce0218"/>
<dbReference type="AlphaFoldDB" id="A9GM60"/>
<accession>A9GM60</accession>
<gene>
    <name evidence="1" type="ordered locus">sce0218</name>
</gene>
<organism evidence="1 2">
    <name type="scientific">Sorangium cellulosum (strain So ce56)</name>
    <name type="common">Polyangium cellulosum (strain So ce56)</name>
    <dbReference type="NCBI Taxonomy" id="448385"/>
    <lineage>
        <taxon>Bacteria</taxon>
        <taxon>Pseudomonadati</taxon>
        <taxon>Myxococcota</taxon>
        <taxon>Polyangia</taxon>
        <taxon>Polyangiales</taxon>
        <taxon>Polyangiaceae</taxon>
        <taxon>Sorangium</taxon>
    </lineage>
</organism>
<dbReference type="EMBL" id="AM746676">
    <property type="protein sequence ID" value="CAN90375.1"/>
    <property type="molecule type" value="Genomic_DNA"/>
</dbReference>
<name>A9GM60_SORC5</name>
<sequence length="158" mass="17866">MAGAGRSPVEYPQPRYSWEAASVSGCHIIPDCERCRRNQEVVRTDRRALRREFSRKASVHACNHEIERNQRQVGEQPLDERLSPGALRSFHRSVNPVQELRCGDRRDGHRFVPVVTKHALKVQLPTFGRDEHAGVDQRSHGVSGIIGWFCATSSTASR</sequence>
<keyword evidence="2" id="KW-1185">Reference proteome</keyword>
<dbReference type="HOGENOM" id="CLU_1668252_0_0_7"/>